<dbReference type="Pfam" id="PF00239">
    <property type="entry name" value="Resolvase"/>
    <property type="match status" value="1"/>
</dbReference>
<dbReference type="PANTHER" id="PTHR30461">
    <property type="entry name" value="DNA-INVERTASE FROM LAMBDOID PROPHAGE"/>
    <property type="match status" value="1"/>
</dbReference>
<evidence type="ECO:0000313" key="4">
    <source>
        <dbReference type="EMBL" id="GHB86253.1"/>
    </source>
</evidence>
<dbReference type="EMBL" id="BMXF01000007">
    <property type="protein sequence ID" value="GHB86253.1"/>
    <property type="molecule type" value="Genomic_DNA"/>
</dbReference>
<name>A0A8J3D7W9_9BACT</name>
<feature type="domain" description="Resolvase/invertase-type recombinase catalytic" evidence="3">
    <location>
        <begin position="11"/>
        <end position="147"/>
    </location>
</feature>
<dbReference type="GO" id="GO:0003677">
    <property type="term" value="F:DNA binding"/>
    <property type="evidence" value="ECO:0007669"/>
    <property type="project" value="UniProtKB-KW"/>
</dbReference>
<evidence type="ECO:0000256" key="2">
    <source>
        <dbReference type="ARBA" id="ARBA00023172"/>
    </source>
</evidence>
<evidence type="ECO:0000256" key="1">
    <source>
        <dbReference type="ARBA" id="ARBA00023125"/>
    </source>
</evidence>
<organism evidence="4 5">
    <name type="scientific">Persicitalea jodogahamensis</name>
    <dbReference type="NCBI Taxonomy" id="402147"/>
    <lineage>
        <taxon>Bacteria</taxon>
        <taxon>Pseudomonadati</taxon>
        <taxon>Bacteroidota</taxon>
        <taxon>Cytophagia</taxon>
        <taxon>Cytophagales</taxon>
        <taxon>Spirosomataceae</taxon>
        <taxon>Persicitalea</taxon>
    </lineage>
</organism>
<keyword evidence="1" id="KW-0238">DNA-binding</keyword>
<keyword evidence="5" id="KW-1185">Reference proteome</keyword>
<dbReference type="PROSITE" id="PS51736">
    <property type="entry name" value="RECOMBINASES_3"/>
    <property type="match status" value="1"/>
</dbReference>
<protein>
    <submittedName>
        <fullName evidence="4">Resolvase</fullName>
    </submittedName>
</protein>
<proteinExistence type="predicted"/>
<dbReference type="SMART" id="SM00857">
    <property type="entry name" value="Resolvase"/>
    <property type="match status" value="1"/>
</dbReference>
<dbReference type="InterPro" id="IPR036162">
    <property type="entry name" value="Resolvase-like_N_sf"/>
</dbReference>
<reference evidence="4 5" key="1">
    <citation type="journal article" date="2014" name="Int. J. Syst. Evol. Microbiol.">
        <title>Complete genome sequence of Corynebacterium casei LMG S-19264T (=DSM 44701T), isolated from a smear-ripened cheese.</title>
        <authorList>
            <consortium name="US DOE Joint Genome Institute (JGI-PGF)"/>
            <person name="Walter F."/>
            <person name="Albersmeier A."/>
            <person name="Kalinowski J."/>
            <person name="Ruckert C."/>
        </authorList>
    </citation>
    <scope>NUCLEOTIDE SEQUENCE [LARGE SCALE GENOMIC DNA]</scope>
    <source>
        <strain evidence="4 5">KCTC 12866</strain>
    </source>
</reference>
<dbReference type="Proteomes" id="UP000598271">
    <property type="component" value="Unassembled WGS sequence"/>
</dbReference>
<dbReference type="Gene3D" id="3.40.50.1390">
    <property type="entry name" value="Resolvase, N-terminal catalytic domain"/>
    <property type="match status" value="1"/>
</dbReference>
<evidence type="ECO:0000313" key="5">
    <source>
        <dbReference type="Proteomes" id="UP000598271"/>
    </source>
</evidence>
<dbReference type="SUPFAM" id="SSF53041">
    <property type="entry name" value="Resolvase-like"/>
    <property type="match status" value="1"/>
</dbReference>
<dbReference type="RefSeq" id="WP_189568201.1">
    <property type="nucleotide sequence ID" value="NZ_BMXF01000007.1"/>
</dbReference>
<evidence type="ECO:0000259" key="3">
    <source>
        <dbReference type="PROSITE" id="PS51736"/>
    </source>
</evidence>
<accession>A0A8J3D7W9</accession>
<comment type="caution">
    <text evidence="4">The sequence shown here is derived from an EMBL/GenBank/DDBJ whole genome shotgun (WGS) entry which is preliminary data.</text>
</comment>
<gene>
    <name evidence="4" type="ORF">GCM10007390_47170</name>
</gene>
<dbReference type="InterPro" id="IPR006119">
    <property type="entry name" value="Resolv_N"/>
</dbReference>
<keyword evidence="2" id="KW-0233">DNA recombination</keyword>
<dbReference type="CDD" id="cd00338">
    <property type="entry name" value="Ser_Recombinase"/>
    <property type="match status" value="1"/>
</dbReference>
<dbReference type="InterPro" id="IPR050639">
    <property type="entry name" value="SSR_resolvase"/>
</dbReference>
<dbReference type="PANTHER" id="PTHR30461:SF2">
    <property type="entry name" value="SERINE RECOMBINASE PINE-RELATED"/>
    <property type="match status" value="1"/>
</dbReference>
<dbReference type="AlphaFoldDB" id="A0A8J3D7W9"/>
<sequence>MIEFNQTEPAEYVAYFRVSTRKQGDSQLGLEAQRAYIDHFYQGKNIIDRFTDVRSGKDISGRPQLQAAMALCKLRKATLVVAKVDRLSRDTEQALWIYRELETRLESCDVPNLDKFTLTLFMAIADRERELGGIRTKAAMQVKVERDGEWRVGSEAFYSGEASRLGTAEVRRIARSNTNSRQAMAQIRHLRSQGHDYASIARQLNADGFRAPRGGEYATVQVRRLWHRIMETESSTQ</sequence>
<dbReference type="GO" id="GO:0000150">
    <property type="term" value="F:DNA strand exchange activity"/>
    <property type="evidence" value="ECO:0007669"/>
    <property type="project" value="InterPro"/>
</dbReference>